<feature type="coiled-coil region" evidence="1">
    <location>
        <begin position="4"/>
        <end position="33"/>
    </location>
</feature>
<gene>
    <name evidence="2" type="ORF">PAAG_01094</name>
</gene>
<dbReference type="OrthoDB" id="4188685at2759"/>
<keyword evidence="1" id="KW-0175">Coiled coil</keyword>
<dbReference type="AlphaFoldDB" id="C1GRE9"/>
<dbReference type="Proteomes" id="UP000002059">
    <property type="component" value="Partially assembled WGS sequence"/>
</dbReference>
<accession>C1GRE9</accession>
<organism evidence="2 3">
    <name type="scientific">Paracoccidioides lutzii (strain ATCC MYA-826 / Pb01)</name>
    <name type="common">Paracoccidioides brasiliensis</name>
    <dbReference type="NCBI Taxonomy" id="502779"/>
    <lineage>
        <taxon>Eukaryota</taxon>
        <taxon>Fungi</taxon>
        <taxon>Dikarya</taxon>
        <taxon>Ascomycota</taxon>
        <taxon>Pezizomycotina</taxon>
        <taxon>Eurotiomycetes</taxon>
        <taxon>Eurotiomycetidae</taxon>
        <taxon>Onygenales</taxon>
        <taxon>Ajellomycetaceae</taxon>
        <taxon>Paracoccidioides</taxon>
    </lineage>
</organism>
<evidence type="ECO:0000313" key="3">
    <source>
        <dbReference type="Proteomes" id="UP000002059"/>
    </source>
</evidence>
<dbReference type="GeneID" id="9100528"/>
<protein>
    <recommendedName>
        <fullName evidence="4">DUF4219 domain-containing protein</fullName>
    </recommendedName>
</protein>
<keyword evidence="3" id="KW-1185">Reference proteome</keyword>
<dbReference type="KEGG" id="pbl:PAAG_01094"/>
<evidence type="ECO:0000313" key="2">
    <source>
        <dbReference type="EMBL" id="EEH38173.2"/>
    </source>
</evidence>
<name>C1GRE9_PARBA</name>
<proteinExistence type="predicted"/>
<dbReference type="EMBL" id="KN293993">
    <property type="protein sequence ID" value="EEH38173.2"/>
    <property type="molecule type" value="Genomic_DNA"/>
</dbReference>
<dbReference type="RefSeq" id="XP_002797235.2">
    <property type="nucleotide sequence ID" value="XM_002797189.2"/>
</dbReference>
<dbReference type="VEuPathDB" id="FungiDB:PAAG_01094"/>
<sequence length="143" mass="15968">MIRLALSKSELAREQEKRRTLELEIQLEHLRAAAAPTAADNTSTTANPPMALPTRAWNAEIGTVFEHAYDPDSDVGKAIAPFKGDTNGINKPNMLTGTANYLTWKPSMRSRIVDAQCWVLIEKEQTQSPSDNSQWKLFQEAKN</sequence>
<dbReference type="HOGENOM" id="CLU_1806773_0_0_1"/>
<reference evidence="2 3" key="1">
    <citation type="journal article" date="2011" name="PLoS Genet.">
        <title>Comparative genomic analysis of human fungal pathogens causing paracoccidioidomycosis.</title>
        <authorList>
            <person name="Desjardins C.A."/>
            <person name="Champion M.D."/>
            <person name="Holder J.W."/>
            <person name="Muszewska A."/>
            <person name="Goldberg J."/>
            <person name="Bailao A.M."/>
            <person name="Brigido M.M."/>
            <person name="Ferreira M.E."/>
            <person name="Garcia A.M."/>
            <person name="Grynberg M."/>
            <person name="Gujja S."/>
            <person name="Heiman D.I."/>
            <person name="Henn M.R."/>
            <person name="Kodira C.D."/>
            <person name="Leon-Narvaez H."/>
            <person name="Longo L.V."/>
            <person name="Ma L.J."/>
            <person name="Malavazi I."/>
            <person name="Matsuo A.L."/>
            <person name="Morais F.V."/>
            <person name="Pereira M."/>
            <person name="Rodriguez-Brito S."/>
            <person name="Sakthikumar S."/>
            <person name="Salem-Izacc S.M."/>
            <person name="Sykes S.M."/>
            <person name="Teixeira M.M."/>
            <person name="Vallejo M.C."/>
            <person name="Walter M.E."/>
            <person name="Yandava C."/>
            <person name="Young S."/>
            <person name="Zeng Q."/>
            <person name="Zucker J."/>
            <person name="Felipe M.S."/>
            <person name="Goldman G.H."/>
            <person name="Haas B.J."/>
            <person name="McEwen J.G."/>
            <person name="Nino-Vega G."/>
            <person name="Puccia R."/>
            <person name="San-Blas G."/>
            <person name="Soares C.M."/>
            <person name="Birren B.W."/>
            <person name="Cuomo C.A."/>
        </authorList>
    </citation>
    <scope>NUCLEOTIDE SEQUENCE [LARGE SCALE GENOMIC DNA]</scope>
    <source>
        <strain evidence="3">ATCC MYA-826 / Pb01</strain>
    </source>
</reference>
<evidence type="ECO:0008006" key="4">
    <source>
        <dbReference type="Google" id="ProtNLM"/>
    </source>
</evidence>
<evidence type="ECO:0000256" key="1">
    <source>
        <dbReference type="SAM" id="Coils"/>
    </source>
</evidence>